<keyword evidence="2" id="KW-1185">Reference proteome</keyword>
<dbReference type="EMBL" id="NMUH01004963">
    <property type="protein sequence ID" value="MQM11385.1"/>
    <property type="molecule type" value="Genomic_DNA"/>
</dbReference>
<sequence length="150" mass="15492">MSASSTTKVIMPDGELREFAGVVTAGQVLWKEAPGNFVCDADDMEFDDYVATVGADEALRSGGLYFVLPRSMLKRRLQPQEMAALAVKASAALAKAGAALGGGTREEEGAGARRVVPVGGFSVGSGVAQKRGKRNGRACSFGAKLGAIPE</sequence>
<organism evidence="1 2">
    <name type="scientific">Colocasia esculenta</name>
    <name type="common">Wild taro</name>
    <name type="synonym">Arum esculentum</name>
    <dbReference type="NCBI Taxonomy" id="4460"/>
    <lineage>
        <taxon>Eukaryota</taxon>
        <taxon>Viridiplantae</taxon>
        <taxon>Streptophyta</taxon>
        <taxon>Embryophyta</taxon>
        <taxon>Tracheophyta</taxon>
        <taxon>Spermatophyta</taxon>
        <taxon>Magnoliopsida</taxon>
        <taxon>Liliopsida</taxon>
        <taxon>Araceae</taxon>
        <taxon>Aroideae</taxon>
        <taxon>Colocasieae</taxon>
        <taxon>Colocasia</taxon>
    </lineage>
</organism>
<dbReference type="OrthoDB" id="843671at2759"/>
<accession>A0A843X2E7</accession>
<evidence type="ECO:0000313" key="2">
    <source>
        <dbReference type="Proteomes" id="UP000652761"/>
    </source>
</evidence>
<dbReference type="Pfam" id="PF14009">
    <property type="entry name" value="PADRE"/>
    <property type="match status" value="1"/>
</dbReference>
<name>A0A843X2E7_COLES</name>
<reference evidence="1" key="1">
    <citation type="submission" date="2017-07" db="EMBL/GenBank/DDBJ databases">
        <title>Taro Niue Genome Assembly and Annotation.</title>
        <authorList>
            <person name="Atibalentja N."/>
            <person name="Keating K."/>
            <person name="Fields C.J."/>
        </authorList>
    </citation>
    <scope>NUCLEOTIDE SEQUENCE</scope>
    <source>
        <strain evidence="1">Niue_2</strain>
        <tissue evidence="1">Leaf</tissue>
    </source>
</reference>
<gene>
    <name evidence="1" type="ORF">Taro_044293</name>
</gene>
<dbReference type="Proteomes" id="UP000652761">
    <property type="component" value="Unassembled WGS sequence"/>
</dbReference>
<dbReference type="InterPro" id="IPR025322">
    <property type="entry name" value="PADRE_dom"/>
</dbReference>
<proteinExistence type="predicted"/>
<evidence type="ECO:0000313" key="1">
    <source>
        <dbReference type="EMBL" id="MQM11385.1"/>
    </source>
</evidence>
<dbReference type="AlphaFoldDB" id="A0A843X2E7"/>
<comment type="caution">
    <text evidence="1">The sequence shown here is derived from an EMBL/GenBank/DDBJ whole genome shotgun (WGS) entry which is preliminary data.</text>
</comment>
<protein>
    <submittedName>
        <fullName evidence="1">Uncharacterized protein</fullName>
    </submittedName>
</protein>
<dbReference type="PANTHER" id="PTHR33052">
    <property type="entry name" value="DUF4228 DOMAIN PROTEIN-RELATED"/>
    <property type="match status" value="1"/>
</dbReference>